<evidence type="ECO:0000259" key="4">
    <source>
        <dbReference type="Pfam" id="PF24894"/>
    </source>
</evidence>
<evidence type="ECO:0000313" key="5">
    <source>
        <dbReference type="EMBL" id="MBC8534062.1"/>
    </source>
</evidence>
<proteinExistence type="inferred from homology"/>
<dbReference type="Pfam" id="PF24894">
    <property type="entry name" value="Hexapep_GlmU"/>
    <property type="match status" value="1"/>
</dbReference>
<evidence type="ECO:0000256" key="1">
    <source>
        <dbReference type="ARBA" id="ARBA00010443"/>
    </source>
</evidence>
<comment type="caution">
    <text evidence="5">The sequence shown here is derived from an EMBL/GenBank/DDBJ whole genome shotgun (WGS) entry which is preliminary data.</text>
</comment>
<evidence type="ECO:0000256" key="2">
    <source>
        <dbReference type="ARBA" id="ARBA00023056"/>
    </source>
</evidence>
<dbReference type="InterPro" id="IPR056818">
    <property type="entry name" value="GlmU/GlgC-like_hexapep"/>
</dbReference>
<dbReference type="Proteomes" id="UP000651482">
    <property type="component" value="Unassembled WGS sequence"/>
</dbReference>
<dbReference type="CDD" id="cd02508">
    <property type="entry name" value="ADP_Glucose_PP"/>
    <property type="match status" value="1"/>
</dbReference>
<gene>
    <name evidence="5" type="primary">glgD</name>
    <name evidence="5" type="ORF">IAG03_08615</name>
</gene>
<keyword evidence="5" id="KW-0808">Transferase</keyword>
<dbReference type="InterPro" id="IPR011832">
    <property type="entry name" value="GlgDAde_trans"/>
</dbReference>
<evidence type="ECO:0000313" key="6">
    <source>
        <dbReference type="Proteomes" id="UP000651482"/>
    </source>
</evidence>
<keyword evidence="5" id="KW-0548">Nucleotidyltransferase</keyword>
<evidence type="ECO:0000259" key="3">
    <source>
        <dbReference type="Pfam" id="PF00483"/>
    </source>
</evidence>
<dbReference type="GO" id="GO:0005978">
    <property type="term" value="P:glycogen biosynthetic process"/>
    <property type="evidence" value="ECO:0007669"/>
    <property type="project" value="UniProtKB-KW"/>
</dbReference>
<dbReference type="EC" id="2.7.7.27" evidence="5"/>
<dbReference type="PANTHER" id="PTHR43523">
    <property type="entry name" value="GLUCOSE-1-PHOSPHATE ADENYLYLTRANSFERASE-RELATED"/>
    <property type="match status" value="1"/>
</dbReference>
<dbReference type="GO" id="GO:0008878">
    <property type="term" value="F:glucose-1-phosphate adenylyltransferase activity"/>
    <property type="evidence" value="ECO:0007669"/>
    <property type="project" value="UniProtKB-EC"/>
</dbReference>
<keyword evidence="6" id="KW-1185">Reference proteome</keyword>
<dbReference type="CDD" id="cd04651">
    <property type="entry name" value="LbH_G1P_AT_C"/>
    <property type="match status" value="1"/>
</dbReference>
<organism evidence="5 6">
    <name type="scientific">Yeguia hominis</name>
    <dbReference type="NCBI Taxonomy" id="2763662"/>
    <lineage>
        <taxon>Bacteria</taxon>
        <taxon>Bacillati</taxon>
        <taxon>Bacillota</taxon>
        <taxon>Clostridia</taxon>
        <taxon>Eubacteriales</taxon>
        <taxon>Yeguiaceae</taxon>
        <taxon>Yeguia</taxon>
    </lineage>
</organism>
<dbReference type="Pfam" id="PF00483">
    <property type="entry name" value="NTP_transferase"/>
    <property type="match status" value="1"/>
</dbReference>
<dbReference type="EMBL" id="JACRSN010000011">
    <property type="protein sequence ID" value="MBC8534062.1"/>
    <property type="molecule type" value="Genomic_DNA"/>
</dbReference>
<feature type="domain" description="Glucose-1-phosphate adenylyltransferase/Bifunctional protein GlmU-like C-terminal hexapeptide" evidence="4">
    <location>
        <begin position="288"/>
        <end position="355"/>
    </location>
</feature>
<dbReference type="PANTHER" id="PTHR43523:SF6">
    <property type="entry name" value="GLYCOGEN BIOSYNTHESIS PROTEIN GLGD"/>
    <property type="match status" value="1"/>
</dbReference>
<reference evidence="5" key="1">
    <citation type="submission" date="2020-08" db="EMBL/GenBank/DDBJ databases">
        <title>Genome public.</title>
        <authorList>
            <person name="Liu C."/>
            <person name="Sun Q."/>
        </authorList>
    </citation>
    <scope>NUCLEOTIDE SEQUENCE</scope>
    <source>
        <strain evidence="5">NSJ-40</strain>
    </source>
</reference>
<dbReference type="AlphaFoldDB" id="A0A926HNC3"/>
<dbReference type="SUPFAM" id="SSF53448">
    <property type="entry name" value="Nucleotide-diphospho-sugar transferases"/>
    <property type="match status" value="1"/>
</dbReference>
<comment type="similarity">
    <text evidence="1">Belongs to the bacterial/plant glucose-1-phosphate adenylyltransferase family.</text>
</comment>
<dbReference type="RefSeq" id="WP_249319720.1">
    <property type="nucleotide sequence ID" value="NZ_JACRSN010000011.1"/>
</dbReference>
<dbReference type="Gene3D" id="2.160.10.10">
    <property type="entry name" value="Hexapeptide repeat proteins"/>
    <property type="match status" value="1"/>
</dbReference>
<dbReference type="Gene3D" id="3.90.550.10">
    <property type="entry name" value="Spore Coat Polysaccharide Biosynthesis Protein SpsA, Chain A"/>
    <property type="match status" value="1"/>
</dbReference>
<dbReference type="InterPro" id="IPR011831">
    <property type="entry name" value="ADP-Glc_PPase"/>
</dbReference>
<dbReference type="SUPFAM" id="SSF51161">
    <property type="entry name" value="Trimeric LpxA-like enzymes"/>
    <property type="match status" value="1"/>
</dbReference>
<dbReference type="NCBIfam" id="TIGR02092">
    <property type="entry name" value="glgD"/>
    <property type="match status" value="1"/>
</dbReference>
<keyword evidence="2" id="KW-0320">Glycogen biosynthesis</keyword>
<dbReference type="InterPro" id="IPR011004">
    <property type="entry name" value="Trimer_LpxA-like_sf"/>
</dbReference>
<dbReference type="InterPro" id="IPR005835">
    <property type="entry name" value="NTP_transferase_dom"/>
</dbReference>
<dbReference type="InterPro" id="IPR029044">
    <property type="entry name" value="Nucleotide-diphossugar_trans"/>
</dbReference>
<name>A0A926HNC3_9FIRM</name>
<protein>
    <submittedName>
        <fullName evidence="5">Glucose-1-phosphate adenylyltransferase subunit GlgD</fullName>
        <ecNumber evidence="5">2.7.7.27</ecNumber>
    </submittedName>
</protein>
<feature type="domain" description="Nucleotidyl transferase" evidence="3">
    <location>
        <begin position="22"/>
        <end position="230"/>
    </location>
</feature>
<accession>A0A926HNC3</accession>
<sequence length="372" mass="42077">MRRNNVLGILFANINDDGVHELTGERTLASIPFGGRYRLIDFPISNMVNSGIRKIGIITRNNYQSLMDHVGSGKVWDLSRKSGGLFLLPPFAWNGYGRDSRIESLASVGKFLKRASNEEYVLMCDCDTICNINYADMISFHKQKEADITVLYREAETPTGLHEVAAYRLDEDGRVNEVVIRPEPQDNRCYGMGMFLMRREKLLSMIADNISHNRCRFVRDMIQSNLHTLRIYGYPFKEFAAPINSIETYFQANMALLQKPVREALFNPERPIYTKVHDDMPARYGLGAQVQNSMVADGCVIEGEVENSLLFRGVRIGKGSVVKNCIIMQDSVVGSNCCLQYVVIDKNARVTDGRQLMGYETYPLSISKGRIV</sequence>